<dbReference type="RefSeq" id="WP_345357278.1">
    <property type="nucleotide sequence ID" value="NZ_BAABHJ010000012.1"/>
</dbReference>
<gene>
    <name evidence="2" type="ORF">GCM10023195_43900</name>
</gene>
<dbReference type="EMBL" id="BAABHJ010000012">
    <property type="protein sequence ID" value="GAA4610570.1"/>
    <property type="molecule type" value="Genomic_DNA"/>
</dbReference>
<feature type="region of interest" description="Disordered" evidence="1">
    <location>
        <begin position="1"/>
        <end position="46"/>
    </location>
</feature>
<evidence type="ECO:0000256" key="1">
    <source>
        <dbReference type="SAM" id="MobiDB-lite"/>
    </source>
</evidence>
<keyword evidence="3" id="KW-1185">Reference proteome</keyword>
<proteinExistence type="predicted"/>
<reference evidence="3" key="1">
    <citation type="journal article" date="2019" name="Int. J. Syst. Evol. Microbiol.">
        <title>The Global Catalogue of Microorganisms (GCM) 10K type strain sequencing project: providing services to taxonomists for standard genome sequencing and annotation.</title>
        <authorList>
            <consortium name="The Broad Institute Genomics Platform"/>
            <consortium name="The Broad Institute Genome Sequencing Center for Infectious Disease"/>
            <person name="Wu L."/>
            <person name="Ma J."/>
        </authorList>
    </citation>
    <scope>NUCLEOTIDE SEQUENCE [LARGE SCALE GENOMIC DNA]</scope>
    <source>
        <strain evidence="3">JCM 17938</strain>
    </source>
</reference>
<evidence type="ECO:0000313" key="3">
    <source>
        <dbReference type="Proteomes" id="UP001500212"/>
    </source>
</evidence>
<protein>
    <submittedName>
        <fullName evidence="2">Uncharacterized protein</fullName>
    </submittedName>
</protein>
<accession>A0ABP8TPP4</accession>
<evidence type="ECO:0000313" key="2">
    <source>
        <dbReference type="EMBL" id="GAA4610570.1"/>
    </source>
</evidence>
<dbReference type="Proteomes" id="UP001500212">
    <property type="component" value="Unassembled WGS sequence"/>
</dbReference>
<sequence>MSDPKDTNGSERNDTQNSGQEDGQNDAPQSFLFENADGSVTSMRIR</sequence>
<name>A0ABP8TPP4_9ACTN</name>
<organism evidence="2 3">
    <name type="scientific">Actinoallomurus liliacearum</name>
    <dbReference type="NCBI Taxonomy" id="1080073"/>
    <lineage>
        <taxon>Bacteria</taxon>
        <taxon>Bacillati</taxon>
        <taxon>Actinomycetota</taxon>
        <taxon>Actinomycetes</taxon>
        <taxon>Streptosporangiales</taxon>
        <taxon>Thermomonosporaceae</taxon>
        <taxon>Actinoallomurus</taxon>
    </lineage>
</organism>
<feature type="compositionally biased region" description="Basic and acidic residues" evidence="1">
    <location>
        <begin position="1"/>
        <end position="14"/>
    </location>
</feature>
<comment type="caution">
    <text evidence="2">The sequence shown here is derived from an EMBL/GenBank/DDBJ whole genome shotgun (WGS) entry which is preliminary data.</text>
</comment>
<feature type="compositionally biased region" description="Polar residues" evidence="1">
    <location>
        <begin position="15"/>
        <end position="28"/>
    </location>
</feature>